<gene>
    <name evidence="3" type="ORF">ACFFHW_03215</name>
</gene>
<feature type="compositionally biased region" description="Polar residues" evidence="1">
    <location>
        <begin position="84"/>
        <end position="93"/>
    </location>
</feature>
<name>A0ABV6G048_9GAMM</name>
<evidence type="ECO:0000313" key="4">
    <source>
        <dbReference type="Proteomes" id="UP001589814"/>
    </source>
</evidence>
<accession>A0ABV6G048</accession>
<feature type="domain" description="Putative regulatory protein FmdB zinc ribbon" evidence="2">
    <location>
        <begin position="1"/>
        <end position="41"/>
    </location>
</feature>
<dbReference type="SMART" id="SM00834">
    <property type="entry name" value="CxxC_CXXC_SSSS"/>
    <property type="match status" value="1"/>
</dbReference>
<comment type="caution">
    <text evidence="3">The sequence shown here is derived from an EMBL/GenBank/DDBJ whole genome shotgun (WGS) entry which is preliminary data.</text>
</comment>
<sequence length="110" mass="11981">MPVYEYDCENCGLFNRRRPMLECALPATCPSCGVSAPRLISPPRLALVSTATRTAHDTNERSAERPHTSNTWQGTHPAGCSCCSGNSGKTTDVQPAYKSRTGARPWMISH</sequence>
<protein>
    <submittedName>
        <fullName evidence="3">FmdB family zinc ribbon protein</fullName>
    </submittedName>
</protein>
<organism evidence="3 4">
    <name type="scientific">Kushneria aurantia</name>
    <dbReference type="NCBI Taxonomy" id="504092"/>
    <lineage>
        <taxon>Bacteria</taxon>
        <taxon>Pseudomonadati</taxon>
        <taxon>Pseudomonadota</taxon>
        <taxon>Gammaproteobacteria</taxon>
        <taxon>Oceanospirillales</taxon>
        <taxon>Halomonadaceae</taxon>
        <taxon>Kushneria</taxon>
    </lineage>
</organism>
<proteinExistence type="predicted"/>
<dbReference type="InterPro" id="IPR013429">
    <property type="entry name" value="Regulatory_FmdB_Zinc_ribbon"/>
</dbReference>
<reference evidence="3 4" key="1">
    <citation type="submission" date="2024-09" db="EMBL/GenBank/DDBJ databases">
        <authorList>
            <person name="Sun Q."/>
            <person name="Mori K."/>
        </authorList>
    </citation>
    <scope>NUCLEOTIDE SEQUENCE [LARGE SCALE GENOMIC DNA]</scope>
    <source>
        <strain evidence="3 4">CCM 7415</strain>
    </source>
</reference>
<keyword evidence="4" id="KW-1185">Reference proteome</keyword>
<evidence type="ECO:0000313" key="3">
    <source>
        <dbReference type="EMBL" id="MFC0267018.1"/>
    </source>
</evidence>
<dbReference type="EMBL" id="JBHLVX010000013">
    <property type="protein sequence ID" value="MFC0267018.1"/>
    <property type="molecule type" value="Genomic_DNA"/>
</dbReference>
<feature type="compositionally biased region" description="Basic and acidic residues" evidence="1">
    <location>
        <begin position="54"/>
        <end position="67"/>
    </location>
</feature>
<dbReference type="Proteomes" id="UP001589814">
    <property type="component" value="Unassembled WGS sequence"/>
</dbReference>
<evidence type="ECO:0000259" key="2">
    <source>
        <dbReference type="SMART" id="SM00834"/>
    </source>
</evidence>
<dbReference type="Pfam" id="PF09723">
    <property type="entry name" value="Zn_ribbon_8"/>
    <property type="match status" value="1"/>
</dbReference>
<dbReference type="NCBIfam" id="TIGR02605">
    <property type="entry name" value="CxxC_CxxC_SSSS"/>
    <property type="match status" value="1"/>
</dbReference>
<evidence type="ECO:0000256" key="1">
    <source>
        <dbReference type="SAM" id="MobiDB-lite"/>
    </source>
</evidence>
<dbReference type="RefSeq" id="WP_026351650.1">
    <property type="nucleotide sequence ID" value="NZ_JBHLVX010000013.1"/>
</dbReference>
<feature type="region of interest" description="Disordered" evidence="1">
    <location>
        <begin position="50"/>
        <end position="110"/>
    </location>
</feature>